<reference evidence="1" key="1">
    <citation type="submission" date="2014-09" db="EMBL/GenBank/DDBJ databases">
        <authorList>
            <person name="Magalhaes I.L.F."/>
            <person name="Oliveira U."/>
            <person name="Santos F.R."/>
            <person name="Vidigal T.H.D.A."/>
            <person name="Brescovit A.D."/>
            <person name="Santos A.J."/>
        </authorList>
    </citation>
    <scope>NUCLEOTIDE SEQUENCE</scope>
    <source>
        <tissue evidence="1">Shoot tissue taken approximately 20 cm above the soil surface</tissue>
    </source>
</reference>
<evidence type="ECO:0000313" key="1">
    <source>
        <dbReference type="EMBL" id="JAE15461.1"/>
    </source>
</evidence>
<accession>A0A0A9FYT2</accession>
<proteinExistence type="predicted"/>
<protein>
    <submittedName>
        <fullName evidence="1">Uncharacterized protein</fullName>
    </submittedName>
</protein>
<reference evidence="1" key="2">
    <citation type="journal article" date="2015" name="Data Brief">
        <title>Shoot transcriptome of the giant reed, Arundo donax.</title>
        <authorList>
            <person name="Barrero R.A."/>
            <person name="Guerrero F.D."/>
            <person name="Moolhuijzen P."/>
            <person name="Goolsby J.A."/>
            <person name="Tidwell J."/>
            <person name="Bellgard S.E."/>
            <person name="Bellgard M.I."/>
        </authorList>
    </citation>
    <scope>NUCLEOTIDE SEQUENCE</scope>
    <source>
        <tissue evidence="1">Shoot tissue taken approximately 20 cm above the soil surface</tissue>
    </source>
</reference>
<dbReference type="AlphaFoldDB" id="A0A0A9FYT2"/>
<name>A0A0A9FYT2_ARUDO</name>
<organism evidence="1">
    <name type="scientific">Arundo donax</name>
    <name type="common">Giant reed</name>
    <name type="synonym">Donax arundinaceus</name>
    <dbReference type="NCBI Taxonomy" id="35708"/>
    <lineage>
        <taxon>Eukaryota</taxon>
        <taxon>Viridiplantae</taxon>
        <taxon>Streptophyta</taxon>
        <taxon>Embryophyta</taxon>
        <taxon>Tracheophyta</taxon>
        <taxon>Spermatophyta</taxon>
        <taxon>Magnoliopsida</taxon>
        <taxon>Liliopsida</taxon>
        <taxon>Poales</taxon>
        <taxon>Poaceae</taxon>
        <taxon>PACMAD clade</taxon>
        <taxon>Arundinoideae</taxon>
        <taxon>Arundineae</taxon>
        <taxon>Arundo</taxon>
    </lineage>
</organism>
<dbReference type="EMBL" id="GBRH01182435">
    <property type="protein sequence ID" value="JAE15461.1"/>
    <property type="molecule type" value="Transcribed_RNA"/>
</dbReference>
<sequence>MLDNRRINKYIQLREEKHILSYNKIHTLSISWGKNARATPTTYYISNIYTNC</sequence>